<dbReference type="Proteomes" id="UP001204621">
    <property type="component" value="Unassembled WGS sequence"/>
</dbReference>
<keyword evidence="7 12" id="KW-0798">TonB box</keyword>
<evidence type="ECO:0000256" key="10">
    <source>
        <dbReference type="ARBA" id="ARBA00023237"/>
    </source>
</evidence>
<name>A0ABT2D4A3_9BURK</name>
<dbReference type="PANTHER" id="PTHR30069:SF29">
    <property type="entry name" value="HEMOGLOBIN AND HEMOGLOBIN-HAPTOGLOBIN-BINDING PROTEIN 1-RELATED"/>
    <property type="match status" value="1"/>
</dbReference>
<dbReference type="Pfam" id="PF00593">
    <property type="entry name" value="TonB_dep_Rec_b-barrel"/>
    <property type="match status" value="1"/>
</dbReference>
<evidence type="ECO:0000256" key="12">
    <source>
        <dbReference type="RuleBase" id="RU003357"/>
    </source>
</evidence>
<evidence type="ECO:0000256" key="4">
    <source>
        <dbReference type="ARBA" id="ARBA00022452"/>
    </source>
</evidence>
<evidence type="ECO:0000256" key="13">
    <source>
        <dbReference type="SAM" id="MobiDB-lite"/>
    </source>
</evidence>
<evidence type="ECO:0000256" key="14">
    <source>
        <dbReference type="SAM" id="SignalP"/>
    </source>
</evidence>
<evidence type="ECO:0000256" key="8">
    <source>
        <dbReference type="ARBA" id="ARBA00023136"/>
    </source>
</evidence>
<dbReference type="Gene3D" id="2.170.130.10">
    <property type="entry name" value="TonB-dependent receptor, plug domain"/>
    <property type="match status" value="1"/>
</dbReference>
<evidence type="ECO:0000256" key="5">
    <source>
        <dbReference type="ARBA" id="ARBA00022692"/>
    </source>
</evidence>
<sequence>MTKLLPIACLALLGAGGAALAQDQAAAPPRQEDQAKPAAQDDAAARRRVQAQAKQASPKQAATADGQIQQVTVTGSRADDTETRRNSTASKLVYGREELDRNGDSNLGEVLKRLPGVTMGGPPGRGGGGIRMRGLGNGYTQMLVNGERPPPGFSLESIPPDQVERIEIMRGPVAEHSTQAIAGTINVILREGYRQKDVQLRLADNIEQGRHGANVSVTVPGKVGSLTWMLNASLMQNRQHTDADSTDADLLANGTVQRMQYIHSYGDGRSRGMHLSPRLSYKFDNGDTLNFQPFVVVNRNDGVYDATVNQTAGLVPPEFVFQRAISHSSGTMARGFGDWVHKMEDGARLDVKFSGGVNHNDSDSLRNNFDGSGKLERFYTDIDTTRQHSFSSGGKYSRPLGEGHHFAAGWDGEVARLAQVHVAEGDNDPLYDASGANLAADTRRLAFFAQDEWDITTQWSGYFGLRWEGIRTTSDNLGYAVKNTSSVFSPVLHTVYRIPGHDRDQVRASLTRSYKAPALNDLIAAPSFSSDNRATRPDRSGNPNLKPELAKGLDLAYEHYLTRSGILSASAFVRDIDNLMRRQTTLQQTALGPRWVSTPMNIGHARTSGVELEAKFQLVELYPNGPDVDLRTNYSRFWSSVDGIPGPYNRLDQQARQTANFGVDYRMKAVPLTVGGNFNWTPLTLVQSSVAELDTSGMKRQLDLYGVWKFSANTQLRVSGNNLFARRYESGRVVQTAGLVQALDTLTRTYTTLGLRLELKI</sequence>
<evidence type="ECO:0000313" key="17">
    <source>
        <dbReference type="EMBL" id="MCS0661083.1"/>
    </source>
</evidence>
<reference evidence="17 18" key="1">
    <citation type="submission" date="2022-08" db="EMBL/GenBank/DDBJ databases">
        <title>Reclassification of Massilia species as members of the genera Telluria, Duganella, Pseudoduganella, Mokoshia gen. nov. and Zemynaea gen. nov. using orthogonal and non-orthogonal genome-based approaches.</title>
        <authorList>
            <person name="Bowman J.P."/>
        </authorList>
    </citation>
    <scope>NUCLEOTIDE SEQUENCE [LARGE SCALE GENOMIC DNA]</scope>
    <source>
        <strain evidence="17 18">JCM 31606</strain>
    </source>
</reference>
<evidence type="ECO:0000256" key="1">
    <source>
        <dbReference type="ARBA" id="ARBA00004571"/>
    </source>
</evidence>
<keyword evidence="3 11" id="KW-0813">Transport</keyword>
<feature type="region of interest" description="Disordered" evidence="13">
    <location>
        <begin position="20"/>
        <end position="91"/>
    </location>
</feature>
<dbReference type="RefSeq" id="WP_258814281.1">
    <property type="nucleotide sequence ID" value="NZ_JANUGU010000013.1"/>
</dbReference>
<feature type="chain" id="PRO_5047018614" evidence="14">
    <location>
        <begin position="22"/>
        <end position="761"/>
    </location>
</feature>
<dbReference type="InterPro" id="IPR012910">
    <property type="entry name" value="Plug_dom"/>
</dbReference>
<dbReference type="EMBL" id="JANUGU010000013">
    <property type="protein sequence ID" value="MCS0661083.1"/>
    <property type="molecule type" value="Genomic_DNA"/>
</dbReference>
<keyword evidence="9 17" id="KW-0675">Receptor</keyword>
<evidence type="ECO:0000256" key="11">
    <source>
        <dbReference type="PROSITE-ProRule" id="PRU01360"/>
    </source>
</evidence>
<dbReference type="InterPro" id="IPR039426">
    <property type="entry name" value="TonB-dep_rcpt-like"/>
</dbReference>
<dbReference type="PANTHER" id="PTHR30069">
    <property type="entry name" value="TONB-DEPENDENT OUTER MEMBRANE RECEPTOR"/>
    <property type="match status" value="1"/>
</dbReference>
<feature type="region of interest" description="Disordered" evidence="13">
    <location>
        <begin position="528"/>
        <end position="547"/>
    </location>
</feature>
<evidence type="ECO:0000259" key="16">
    <source>
        <dbReference type="Pfam" id="PF07715"/>
    </source>
</evidence>
<keyword evidence="18" id="KW-1185">Reference proteome</keyword>
<dbReference type="InterPro" id="IPR036942">
    <property type="entry name" value="Beta-barrel_TonB_sf"/>
</dbReference>
<dbReference type="InterPro" id="IPR037066">
    <property type="entry name" value="Plug_dom_sf"/>
</dbReference>
<feature type="domain" description="TonB-dependent receptor-like beta-barrel" evidence="15">
    <location>
        <begin position="281"/>
        <end position="723"/>
    </location>
</feature>
<comment type="similarity">
    <text evidence="2 11 12">Belongs to the TonB-dependent receptor family.</text>
</comment>
<evidence type="ECO:0000256" key="3">
    <source>
        <dbReference type="ARBA" id="ARBA00022448"/>
    </source>
</evidence>
<proteinExistence type="inferred from homology"/>
<evidence type="ECO:0000313" key="18">
    <source>
        <dbReference type="Proteomes" id="UP001204621"/>
    </source>
</evidence>
<feature type="domain" description="TonB-dependent receptor plug" evidence="16">
    <location>
        <begin position="84"/>
        <end position="183"/>
    </location>
</feature>
<dbReference type="CDD" id="cd01347">
    <property type="entry name" value="ligand_gated_channel"/>
    <property type="match status" value="1"/>
</dbReference>
<accession>A0ABT2D4A3</accession>
<keyword evidence="5 11" id="KW-0812">Transmembrane</keyword>
<keyword evidence="8 11" id="KW-0472">Membrane</keyword>
<feature type="compositionally biased region" description="Polar residues" evidence="13">
    <location>
        <begin position="66"/>
        <end position="75"/>
    </location>
</feature>
<comment type="caution">
    <text evidence="17">The sequence shown here is derived from an EMBL/GenBank/DDBJ whole genome shotgun (WGS) entry which is preliminary data.</text>
</comment>
<organism evidence="17 18">
    <name type="scientific">Massilia terrae</name>
    <dbReference type="NCBI Taxonomy" id="1811224"/>
    <lineage>
        <taxon>Bacteria</taxon>
        <taxon>Pseudomonadati</taxon>
        <taxon>Pseudomonadota</taxon>
        <taxon>Betaproteobacteria</taxon>
        <taxon>Burkholderiales</taxon>
        <taxon>Oxalobacteraceae</taxon>
        <taxon>Telluria group</taxon>
        <taxon>Massilia</taxon>
    </lineage>
</organism>
<gene>
    <name evidence="17" type="ORF">NX778_23710</name>
</gene>
<dbReference type="Pfam" id="PF07715">
    <property type="entry name" value="Plug"/>
    <property type="match status" value="1"/>
</dbReference>
<dbReference type="InterPro" id="IPR000531">
    <property type="entry name" value="Beta-barrel_TonB"/>
</dbReference>
<dbReference type="PROSITE" id="PS52016">
    <property type="entry name" value="TONB_DEPENDENT_REC_3"/>
    <property type="match status" value="1"/>
</dbReference>
<evidence type="ECO:0000256" key="6">
    <source>
        <dbReference type="ARBA" id="ARBA00022729"/>
    </source>
</evidence>
<feature type="compositionally biased region" description="Low complexity" evidence="13">
    <location>
        <begin position="50"/>
        <end position="64"/>
    </location>
</feature>
<evidence type="ECO:0000259" key="15">
    <source>
        <dbReference type="Pfam" id="PF00593"/>
    </source>
</evidence>
<keyword evidence="4 11" id="KW-1134">Transmembrane beta strand</keyword>
<feature type="signal peptide" evidence="14">
    <location>
        <begin position="1"/>
        <end position="21"/>
    </location>
</feature>
<evidence type="ECO:0000256" key="9">
    <source>
        <dbReference type="ARBA" id="ARBA00023170"/>
    </source>
</evidence>
<dbReference type="SUPFAM" id="SSF56935">
    <property type="entry name" value="Porins"/>
    <property type="match status" value="1"/>
</dbReference>
<evidence type="ECO:0000256" key="7">
    <source>
        <dbReference type="ARBA" id="ARBA00023077"/>
    </source>
</evidence>
<evidence type="ECO:0000256" key="2">
    <source>
        <dbReference type="ARBA" id="ARBA00009810"/>
    </source>
</evidence>
<dbReference type="Gene3D" id="2.40.170.20">
    <property type="entry name" value="TonB-dependent receptor, beta-barrel domain"/>
    <property type="match status" value="1"/>
</dbReference>
<keyword evidence="10 11" id="KW-0998">Cell outer membrane</keyword>
<keyword evidence="6 14" id="KW-0732">Signal</keyword>
<protein>
    <submittedName>
        <fullName evidence="17">TonB-dependent receptor</fullName>
    </submittedName>
</protein>
<feature type="compositionally biased region" description="Low complexity" evidence="13">
    <location>
        <begin position="20"/>
        <end position="29"/>
    </location>
</feature>
<comment type="subcellular location">
    <subcellularLocation>
        <location evidence="1 11">Cell outer membrane</location>
        <topology evidence="1 11">Multi-pass membrane protein</topology>
    </subcellularLocation>
</comment>